<evidence type="ECO:0000256" key="5">
    <source>
        <dbReference type="ARBA" id="ARBA00022622"/>
    </source>
</evidence>
<keyword evidence="14" id="KW-1185">Reference proteome</keyword>
<sequence length="205" mass="20055">MHPSLQSRSVTALVAGLLAASSTLVLAQSATPSLFITIPTTGAGSVPTNLPTPNDDLPGLVSKIPDCAIACFSSAAATLNCGPADFACLCKSDNIQSFSLNIASCLSGGLGGDKKPTDDACSLTNLATVAGEICAEVNASNPNQSELAAATSVVSEKLASASKTASTPSSTSSSAAGGNKAPPARPEGAAMGMLAVVAAYAVLAL</sequence>
<evidence type="ECO:0000256" key="11">
    <source>
        <dbReference type="SAM" id="SignalP"/>
    </source>
</evidence>
<keyword evidence="9" id="KW-0479">Metal-binding</keyword>
<evidence type="ECO:0000256" key="9">
    <source>
        <dbReference type="PROSITE-ProRule" id="PRU01356"/>
    </source>
</evidence>
<feature type="signal peptide" evidence="11">
    <location>
        <begin position="1"/>
        <end position="27"/>
    </location>
</feature>
<dbReference type="GO" id="GO:0046872">
    <property type="term" value="F:metal ion binding"/>
    <property type="evidence" value="ECO:0007669"/>
    <property type="project" value="UniProtKB-UniRule"/>
</dbReference>
<dbReference type="EMBL" id="JAUEDM010000008">
    <property type="protein sequence ID" value="KAK3312820.1"/>
    <property type="molecule type" value="Genomic_DNA"/>
</dbReference>
<dbReference type="GO" id="GO:0098552">
    <property type="term" value="C:side of membrane"/>
    <property type="evidence" value="ECO:0007669"/>
    <property type="project" value="UniProtKB-KW"/>
</dbReference>
<reference evidence="13" key="1">
    <citation type="journal article" date="2023" name="Mol. Phylogenet. Evol.">
        <title>Genome-scale phylogeny and comparative genomics of the fungal order Sordariales.</title>
        <authorList>
            <person name="Hensen N."/>
            <person name="Bonometti L."/>
            <person name="Westerberg I."/>
            <person name="Brannstrom I.O."/>
            <person name="Guillou S."/>
            <person name="Cros-Aarteil S."/>
            <person name="Calhoun S."/>
            <person name="Haridas S."/>
            <person name="Kuo A."/>
            <person name="Mondo S."/>
            <person name="Pangilinan J."/>
            <person name="Riley R."/>
            <person name="LaButti K."/>
            <person name="Andreopoulos B."/>
            <person name="Lipzen A."/>
            <person name="Chen C."/>
            <person name="Yan M."/>
            <person name="Daum C."/>
            <person name="Ng V."/>
            <person name="Clum A."/>
            <person name="Steindorff A."/>
            <person name="Ohm R.A."/>
            <person name="Martin F."/>
            <person name="Silar P."/>
            <person name="Natvig D.O."/>
            <person name="Lalanne C."/>
            <person name="Gautier V."/>
            <person name="Ament-Velasquez S.L."/>
            <person name="Kruys A."/>
            <person name="Hutchinson M.I."/>
            <person name="Powell A.J."/>
            <person name="Barry K."/>
            <person name="Miller A.N."/>
            <person name="Grigoriev I.V."/>
            <person name="Debuchy R."/>
            <person name="Gladieux P."/>
            <person name="Hiltunen Thoren M."/>
            <person name="Johannesson H."/>
        </authorList>
    </citation>
    <scope>NUCLEOTIDE SEQUENCE</scope>
    <source>
        <strain evidence="13">CBS 118394</strain>
    </source>
</reference>
<comment type="caution">
    <text evidence="9">Lacks conserved residue(s) required for the propagation of feature annotation.</text>
</comment>
<evidence type="ECO:0000256" key="1">
    <source>
        <dbReference type="ARBA" id="ARBA00004589"/>
    </source>
</evidence>
<evidence type="ECO:0000256" key="7">
    <source>
        <dbReference type="ARBA" id="ARBA00023157"/>
    </source>
</evidence>
<comment type="caution">
    <text evidence="13">The sequence shown here is derived from an EMBL/GenBank/DDBJ whole genome shotgun (WGS) entry which is preliminary data.</text>
</comment>
<keyword evidence="4" id="KW-0964">Secreted</keyword>
<keyword evidence="6 11" id="KW-0732">Signal</keyword>
<evidence type="ECO:0000256" key="8">
    <source>
        <dbReference type="ARBA" id="ARBA00023288"/>
    </source>
</evidence>
<keyword evidence="7 9" id="KW-1015">Disulfide bond</keyword>
<feature type="chain" id="PRO_5041971092" description="CFEM domain-containing protein" evidence="11">
    <location>
        <begin position="28"/>
        <end position="205"/>
    </location>
</feature>
<dbReference type="GO" id="GO:0005576">
    <property type="term" value="C:extracellular region"/>
    <property type="evidence" value="ECO:0007669"/>
    <property type="project" value="UniProtKB-SubCell"/>
</dbReference>
<proteinExistence type="inferred from homology"/>
<protein>
    <recommendedName>
        <fullName evidence="12">CFEM domain-containing protein</fullName>
    </recommendedName>
</protein>
<feature type="region of interest" description="Disordered" evidence="10">
    <location>
        <begin position="162"/>
        <end position="185"/>
    </location>
</feature>
<keyword evidence="5" id="KW-0325">Glycoprotein</keyword>
<keyword evidence="9" id="KW-0349">Heme</keyword>
<evidence type="ECO:0000256" key="6">
    <source>
        <dbReference type="ARBA" id="ARBA00022729"/>
    </source>
</evidence>
<evidence type="ECO:0000259" key="12">
    <source>
        <dbReference type="PROSITE" id="PS52012"/>
    </source>
</evidence>
<comment type="similarity">
    <text evidence="3">Belongs to the RBT5 family.</text>
</comment>
<evidence type="ECO:0000313" key="13">
    <source>
        <dbReference type="EMBL" id="KAK3312820.1"/>
    </source>
</evidence>
<keyword evidence="8" id="KW-0449">Lipoprotein</keyword>
<feature type="domain" description="CFEM" evidence="12">
    <location>
        <begin position="39"/>
        <end position="161"/>
    </location>
</feature>
<organism evidence="13 14">
    <name type="scientific">Apodospora peruviana</name>
    <dbReference type="NCBI Taxonomy" id="516989"/>
    <lineage>
        <taxon>Eukaryota</taxon>
        <taxon>Fungi</taxon>
        <taxon>Dikarya</taxon>
        <taxon>Ascomycota</taxon>
        <taxon>Pezizomycotina</taxon>
        <taxon>Sordariomycetes</taxon>
        <taxon>Sordariomycetidae</taxon>
        <taxon>Sordariales</taxon>
        <taxon>Lasiosphaeriaceae</taxon>
        <taxon>Apodospora</taxon>
    </lineage>
</organism>
<keyword evidence="9" id="KW-0408">Iron</keyword>
<keyword evidence="5" id="KW-0336">GPI-anchor</keyword>
<gene>
    <name evidence="13" type="ORF">B0H66DRAFT_607876</name>
</gene>
<dbReference type="Proteomes" id="UP001283341">
    <property type="component" value="Unassembled WGS sequence"/>
</dbReference>
<dbReference type="Pfam" id="PF05730">
    <property type="entry name" value="CFEM"/>
    <property type="match status" value="1"/>
</dbReference>
<dbReference type="AlphaFoldDB" id="A0AAE0HTX3"/>
<dbReference type="PROSITE" id="PS52012">
    <property type="entry name" value="CFEM"/>
    <property type="match status" value="1"/>
</dbReference>
<dbReference type="InterPro" id="IPR008427">
    <property type="entry name" value="Extracellular_membr_CFEM_dom"/>
</dbReference>
<reference evidence="13" key="2">
    <citation type="submission" date="2023-06" db="EMBL/GenBank/DDBJ databases">
        <authorList>
            <consortium name="Lawrence Berkeley National Laboratory"/>
            <person name="Haridas S."/>
            <person name="Hensen N."/>
            <person name="Bonometti L."/>
            <person name="Westerberg I."/>
            <person name="Brannstrom I.O."/>
            <person name="Guillou S."/>
            <person name="Cros-Aarteil S."/>
            <person name="Calhoun S."/>
            <person name="Kuo A."/>
            <person name="Mondo S."/>
            <person name="Pangilinan J."/>
            <person name="Riley R."/>
            <person name="Labutti K."/>
            <person name="Andreopoulos B."/>
            <person name="Lipzen A."/>
            <person name="Chen C."/>
            <person name="Yanf M."/>
            <person name="Daum C."/>
            <person name="Ng V."/>
            <person name="Clum A."/>
            <person name="Steindorff A."/>
            <person name="Ohm R."/>
            <person name="Martin F."/>
            <person name="Silar P."/>
            <person name="Natvig D."/>
            <person name="Lalanne C."/>
            <person name="Gautier V."/>
            <person name="Ament-Velasquez S.L."/>
            <person name="Kruys A."/>
            <person name="Hutchinson M.I."/>
            <person name="Powell A.J."/>
            <person name="Barry K."/>
            <person name="Miller A.N."/>
            <person name="Grigoriev I.V."/>
            <person name="Debuchy R."/>
            <person name="Gladieux P."/>
            <person name="Thoren M.H."/>
            <person name="Johannesson H."/>
        </authorList>
    </citation>
    <scope>NUCLEOTIDE SEQUENCE</scope>
    <source>
        <strain evidence="13">CBS 118394</strain>
    </source>
</reference>
<evidence type="ECO:0000256" key="10">
    <source>
        <dbReference type="SAM" id="MobiDB-lite"/>
    </source>
</evidence>
<feature type="binding site" description="axial binding residue" evidence="9">
    <location>
        <position position="85"/>
    </location>
    <ligand>
        <name>heme</name>
        <dbReference type="ChEBI" id="CHEBI:30413"/>
    </ligand>
    <ligandPart>
        <name>Fe</name>
        <dbReference type="ChEBI" id="CHEBI:18248"/>
    </ligandPart>
</feature>
<evidence type="ECO:0000256" key="2">
    <source>
        <dbReference type="ARBA" id="ARBA00004613"/>
    </source>
</evidence>
<name>A0AAE0HTX3_9PEZI</name>
<feature type="compositionally biased region" description="Low complexity" evidence="10">
    <location>
        <begin position="162"/>
        <end position="176"/>
    </location>
</feature>
<comment type="subcellular location">
    <subcellularLocation>
        <location evidence="1">Membrane</location>
        <topology evidence="1">Lipid-anchor</topology>
        <topology evidence="1">GPI-anchor</topology>
    </subcellularLocation>
    <subcellularLocation>
        <location evidence="2">Secreted</location>
    </subcellularLocation>
</comment>
<accession>A0AAE0HTX3</accession>
<feature type="disulfide bond" evidence="9">
    <location>
        <begin position="81"/>
        <end position="88"/>
    </location>
</feature>
<keyword evidence="5" id="KW-0472">Membrane</keyword>
<evidence type="ECO:0000256" key="3">
    <source>
        <dbReference type="ARBA" id="ARBA00010031"/>
    </source>
</evidence>
<evidence type="ECO:0000256" key="4">
    <source>
        <dbReference type="ARBA" id="ARBA00022525"/>
    </source>
</evidence>
<evidence type="ECO:0000313" key="14">
    <source>
        <dbReference type="Proteomes" id="UP001283341"/>
    </source>
</evidence>